<dbReference type="GO" id="GO:0016020">
    <property type="term" value="C:membrane"/>
    <property type="evidence" value="ECO:0007669"/>
    <property type="project" value="InterPro"/>
</dbReference>
<name>G7QA03_9BACT</name>
<proteinExistence type="inferred from homology"/>
<evidence type="ECO:0000259" key="6">
    <source>
        <dbReference type="SMART" id="SM00062"/>
    </source>
</evidence>
<dbReference type="CDD" id="cd13629">
    <property type="entry name" value="PBP2_Dsm1740"/>
    <property type="match status" value="1"/>
</dbReference>
<dbReference type="EMBL" id="CM001368">
    <property type="protein sequence ID" value="EHJ47833.1"/>
    <property type="molecule type" value="Genomic_DNA"/>
</dbReference>
<reference evidence="9" key="1">
    <citation type="journal article" date="2015" name="Genome Announc.">
        <title>High-Quality Draft Genome Sequence of Desulfovibrio carbinoliphilus FW-101-2B, an Organic Acid-Oxidizing Sulfate-Reducing Bacterium Isolated from Uranium(VI)-Contaminated Groundwater.</title>
        <authorList>
            <person name="Ramsay B.D."/>
            <person name="Hwang C."/>
            <person name="Woo H.L."/>
            <person name="Carroll S.L."/>
            <person name="Lucas S."/>
            <person name="Han J."/>
            <person name="Lapidus A.L."/>
            <person name="Cheng J.F."/>
            <person name="Goodwin L.A."/>
            <person name="Pitluck S."/>
            <person name="Peters L."/>
            <person name="Chertkov O."/>
            <person name="Held B."/>
            <person name="Detter J.C."/>
            <person name="Han C.S."/>
            <person name="Tapia R."/>
            <person name="Land M.L."/>
            <person name="Hauser L.J."/>
            <person name="Kyrpides N.C."/>
            <person name="Ivanova N.N."/>
            <person name="Mikhailova N."/>
            <person name="Pagani I."/>
            <person name="Woyke T."/>
            <person name="Arkin A.P."/>
            <person name="Dehal P."/>
            <person name="Chivian D."/>
            <person name="Criddle C.S."/>
            <person name="Wu W."/>
            <person name="Chakraborty R."/>
            <person name="Hazen T.C."/>
            <person name="Fields M.W."/>
        </authorList>
    </citation>
    <scope>NUCLEOTIDE SEQUENCE [LARGE SCALE GENOMIC DNA]</scope>
    <source>
        <strain evidence="9">FW-101-2B</strain>
    </source>
</reference>
<feature type="domain" description="Solute-binding protein family 3/N-terminal" evidence="6">
    <location>
        <begin position="44"/>
        <end position="267"/>
    </location>
</feature>
<protein>
    <submittedName>
        <fullName evidence="8">Extracellular solute-binding protein family 3</fullName>
    </submittedName>
</protein>
<evidence type="ECO:0000313" key="8">
    <source>
        <dbReference type="EMBL" id="EHJ47833.1"/>
    </source>
</evidence>
<dbReference type="InterPro" id="IPR001638">
    <property type="entry name" value="Solute-binding_3/MltF_N"/>
</dbReference>
<dbReference type="OrthoDB" id="6192933at2"/>
<dbReference type="InterPro" id="IPR018313">
    <property type="entry name" value="SBP_3_CS"/>
</dbReference>
<dbReference type="STRING" id="694327.DFW101_1826"/>
<gene>
    <name evidence="8" type="ORF">DFW101_1826</name>
</gene>
<evidence type="ECO:0000259" key="7">
    <source>
        <dbReference type="SMART" id="SM00079"/>
    </source>
</evidence>
<dbReference type="GO" id="GO:0030313">
    <property type="term" value="C:cell envelope"/>
    <property type="evidence" value="ECO:0007669"/>
    <property type="project" value="UniProtKB-SubCell"/>
</dbReference>
<dbReference type="SUPFAM" id="SSF53850">
    <property type="entry name" value="Periplasmic binding protein-like II"/>
    <property type="match status" value="1"/>
</dbReference>
<organism evidence="8 9">
    <name type="scientific">Solidesulfovibrio carbinoliphilus subsp. oakridgensis</name>
    <dbReference type="NCBI Taxonomy" id="694327"/>
    <lineage>
        <taxon>Bacteria</taxon>
        <taxon>Pseudomonadati</taxon>
        <taxon>Thermodesulfobacteriota</taxon>
        <taxon>Desulfovibrionia</taxon>
        <taxon>Desulfovibrionales</taxon>
        <taxon>Desulfovibrionaceae</taxon>
        <taxon>Solidesulfovibrio</taxon>
    </lineage>
</organism>
<dbReference type="GO" id="GO:0015276">
    <property type="term" value="F:ligand-gated monoatomic ion channel activity"/>
    <property type="evidence" value="ECO:0007669"/>
    <property type="project" value="InterPro"/>
</dbReference>
<evidence type="ECO:0000313" key="9">
    <source>
        <dbReference type="Proteomes" id="UP000004662"/>
    </source>
</evidence>
<dbReference type="Pfam" id="PF00497">
    <property type="entry name" value="SBP_bac_3"/>
    <property type="match status" value="1"/>
</dbReference>
<dbReference type="RefSeq" id="WP_009181223.1">
    <property type="nucleotide sequence ID" value="NZ_CM001368.1"/>
</dbReference>
<evidence type="ECO:0000256" key="2">
    <source>
        <dbReference type="ARBA" id="ARBA00010333"/>
    </source>
</evidence>
<keyword evidence="9" id="KW-1185">Reference proteome</keyword>
<dbReference type="InterPro" id="IPR001320">
    <property type="entry name" value="Iontro_rcpt_C"/>
</dbReference>
<dbReference type="HOGENOM" id="CLU_019602_18_2_7"/>
<accession>G7QA03</accession>
<comment type="subcellular location">
    <subcellularLocation>
        <location evidence="1">Cell envelope</location>
    </subcellularLocation>
</comment>
<evidence type="ECO:0000256" key="4">
    <source>
        <dbReference type="RuleBase" id="RU003744"/>
    </source>
</evidence>
<dbReference type="SMART" id="SM00062">
    <property type="entry name" value="PBPb"/>
    <property type="match status" value="1"/>
</dbReference>
<comment type="similarity">
    <text evidence="2 4">Belongs to the bacterial solute-binding protein 3 family.</text>
</comment>
<dbReference type="Gene3D" id="3.40.190.10">
    <property type="entry name" value="Periplasmic binding protein-like II"/>
    <property type="match status" value="2"/>
</dbReference>
<dbReference type="eggNOG" id="COG0834">
    <property type="taxonomic scope" value="Bacteria"/>
</dbReference>
<feature type="signal peptide" evidence="5">
    <location>
        <begin position="1"/>
        <end position="24"/>
    </location>
</feature>
<dbReference type="PANTHER" id="PTHR35936">
    <property type="entry name" value="MEMBRANE-BOUND LYTIC MUREIN TRANSGLYCOSYLASE F"/>
    <property type="match status" value="1"/>
</dbReference>
<dbReference type="PROSITE" id="PS01039">
    <property type="entry name" value="SBP_BACTERIAL_3"/>
    <property type="match status" value="1"/>
</dbReference>
<dbReference type="Proteomes" id="UP000004662">
    <property type="component" value="Chromosome"/>
</dbReference>
<dbReference type="SMART" id="SM00079">
    <property type="entry name" value="PBPe"/>
    <property type="match status" value="1"/>
</dbReference>
<keyword evidence="3 5" id="KW-0732">Signal</keyword>
<dbReference type="PANTHER" id="PTHR35936:SF17">
    <property type="entry name" value="ARGININE-BINDING EXTRACELLULAR PROTEIN ARTP"/>
    <property type="match status" value="1"/>
</dbReference>
<dbReference type="AlphaFoldDB" id="G7QA03"/>
<feature type="chain" id="PRO_5003503426" evidence="5">
    <location>
        <begin position="25"/>
        <end position="270"/>
    </location>
</feature>
<evidence type="ECO:0000256" key="1">
    <source>
        <dbReference type="ARBA" id="ARBA00004196"/>
    </source>
</evidence>
<evidence type="ECO:0000256" key="3">
    <source>
        <dbReference type="ARBA" id="ARBA00022729"/>
    </source>
</evidence>
<feature type="domain" description="Ionotropic glutamate receptor C-terminal" evidence="7">
    <location>
        <begin position="44"/>
        <end position="266"/>
    </location>
</feature>
<sequence length="270" mass="29797">MIRFIRIVSLAFVALTMCCGTSVAVTPFDVYEGSNLRKIVQRGTLVVGMELKFWPFEYVDEQGNPVGFDVDIARTLAERLGVKLEIKDMEWTGLIPALTAGKIDLIISGITGTLERGKSITFTSPYFTTGLCALLSAQKAGDVTDAAALDAPGRIIAVKTGTTADLVATKRFPKATINRYSDETACVQEVVAGRVDAFFYDQISIGKHHRQNPETTKALLTPFTYEPFCIALQKGDFDWWQWLESYLATIKSDGTLEALRAKYFKDILGN</sequence>
<evidence type="ECO:0000256" key="5">
    <source>
        <dbReference type="SAM" id="SignalP"/>
    </source>
</evidence>